<accession>A0A645C280</accession>
<reference evidence="1" key="1">
    <citation type="submission" date="2019-08" db="EMBL/GenBank/DDBJ databases">
        <authorList>
            <person name="Kucharzyk K."/>
            <person name="Murdoch R.W."/>
            <person name="Higgins S."/>
            <person name="Loffler F."/>
        </authorList>
    </citation>
    <scope>NUCLEOTIDE SEQUENCE</scope>
</reference>
<name>A0A645C280_9ZZZZ</name>
<gene>
    <name evidence="1" type="ORF">SDC9_118423</name>
</gene>
<dbReference type="EMBL" id="VSSQ01024126">
    <property type="protein sequence ID" value="MPM71458.1"/>
    <property type="molecule type" value="Genomic_DNA"/>
</dbReference>
<comment type="caution">
    <text evidence="1">The sequence shown here is derived from an EMBL/GenBank/DDBJ whole genome shotgun (WGS) entry which is preliminary data.</text>
</comment>
<evidence type="ECO:0000313" key="1">
    <source>
        <dbReference type="EMBL" id="MPM71458.1"/>
    </source>
</evidence>
<dbReference type="AlphaFoldDB" id="A0A645C280"/>
<protein>
    <submittedName>
        <fullName evidence="1">Uncharacterized protein</fullName>
    </submittedName>
</protein>
<proteinExistence type="predicted"/>
<organism evidence="1">
    <name type="scientific">bioreactor metagenome</name>
    <dbReference type="NCBI Taxonomy" id="1076179"/>
    <lineage>
        <taxon>unclassified sequences</taxon>
        <taxon>metagenomes</taxon>
        <taxon>ecological metagenomes</taxon>
    </lineage>
</organism>
<sequence>MIDQRIGQQGGCNRQKYDAVKDIAVSEIDFLAFFFHFNHLYKAGIQWQRPARLPAAAITRFMDRFRRRRFENDRLPRPKEQRCCIRQ</sequence>